<dbReference type="Gramene" id="PSR96540">
    <property type="protein sequence ID" value="PSR96540"/>
    <property type="gene ID" value="CEY00_Acc26592"/>
</dbReference>
<feature type="signal peptide" evidence="3">
    <location>
        <begin position="1"/>
        <end position="29"/>
    </location>
</feature>
<evidence type="ECO:0000313" key="5">
    <source>
        <dbReference type="EMBL" id="PSR96540.1"/>
    </source>
</evidence>
<dbReference type="Gene3D" id="1.10.110.10">
    <property type="entry name" value="Plant lipid-transfer and hydrophobic proteins"/>
    <property type="match status" value="1"/>
</dbReference>
<name>A0A2R6PUW8_ACTCC</name>
<dbReference type="EMBL" id="NKQK01000023">
    <property type="protein sequence ID" value="PSR96540.1"/>
    <property type="molecule type" value="Genomic_DNA"/>
</dbReference>
<dbReference type="InParanoid" id="A0A2R6PUW8"/>
<dbReference type="PANTHER" id="PTHR33214:SF69">
    <property type="entry name" value="BIFUNCTIONAL INHIBITOR_LIPID-TRANSFER PROTEIN_SEED STORAGE 2S ALBUMIN SUPERFAMILY PROTEIN"/>
    <property type="match status" value="1"/>
</dbReference>
<keyword evidence="1" id="KW-0813">Transport</keyword>
<dbReference type="Proteomes" id="UP000241394">
    <property type="component" value="Chromosome LG23"/>
</dbReference>
<keyword evidence="6" id="KW-1185">Reference proteome</keyword>
<dbReference type="GO" id="GO:0006869">
    <property type="term" value="P:lipid transport"/>
    <property type="evidence" value="ECO:0007669"/>
    <property type="project" value="InterPro"/>
</dbReference>
<organism evidence="5 6">
    <name type="scientific">Actinidia chinensis var. chinensis</name>
    <name type="common">Chinese soft-hair kiwi</name>
    <dbReference type="NCBI Taxonomy" id="1590841"/>
    <lineage>
        <taxon>Eukaryota</taxon>
        <taxon>Viridiplantae</taxon>
        <taxon>Streptophyta</taxon>
        <taxon>Embryophyta</taxon>
        <taxon>Tracheophyta</taxon>
        <taxon>Spermatophyta</taxon>
        <taxon>Magnoliopsida</taxon>
        <taxon>eudicotyledons</taxon>
        <taxon>Gunneridae</taxon>
        <taxon>Pentapetalae</taxon>
        <taxon>asterids</taxon>
        <taxon>Ericales</taxon>
        <taxon>Actinidiaceae</taxon>
        <taxon>Actinidia</taxon>
    </lineage>
</organism>
<dbReference type="OMA" id="GQFIKNS"/>
<dbReference type="AlphaFoldDB" id="A0A2R6PUW8"/>
<dbReference type="Pfam" id="PF00234">
    <property type="entry name" value="Tryp_alpha_amyl"/>
    <property type="match status" value="1"/>
</dbReference>
<evidence type="ECO:0000256" key="1">
    <source>
        <dbReference type="ARBA" id="ARBA00022448"/>
    </source>
</evidence>
<keyword evidence="3" id="KW-0732">Signal</keyword>
<evidence type="ECO:0000256" key="2">
    <source>
        <dbReference type="ARBA" id="ARBA00023121"/>
    </source>
</evidence>
<reference evidence="6" key="2">
    <citation type="journal article" date="2018" name="BMC Genomics">
        <title>A manually annotated Actinidia chinensis var. chinensis (kiwifruit) genome highlights the challenges associated with draft genomes and gene prediction in plants.</title>
        <authorList>
            <person name="Pilkington S.M."/>
            <person name="Crowhurst R."/>
            <person name="Hilario E."/>
            <person name="Nardozza S."/>
            <person name="Fraser L."/>
            <person name="Peng Y."/>
            <person name="Gunaseelan K."/>
            <person name="Simpson R."/>
            <person name="Tahir J."/>
            <person name="Deroles S.C."/>
            <person name="Templeton K."/>
            <person name="Luo Z."/>
            <person name="Davy M."/>
            <person name="Cheng C."/>
            <person name="McNeilage M."/>
            <person name="Scaglione D."/>
            <person name="Liu Y."/>
            <person name="Zhang Q."/>
            <person name="Datson P."/>
            <person name="De Silva N."/>
            <person name="Gardiner S.E."/>
            <person name="Bassett H."/>
            <person name="Chagne D."/>
            <person name="McCallum J."/>
            <person name="Dzierzon H."/>
            <person name="Deng C."/>
            <person name="Wang Y.Y."/>
            <person name="Barron L."/>
            <person name="Manako K."/>
            <person name="Bowen J."/>
            <person name="Foster T.M."/>
            <person name="Erridge Z.A."/>
            <person name="Tiffin H."/>
            <person name="Waite C.N."/>
            <person name="Davies K.M."/>
            <person name="Grierson E.P."/>
            <person name="Laing W.A."/>
            <person name="Kirk R."/>
            <person name="Chen X."/>
            <person name="Wood M."/>
            <person name="Montefiori M."/>
            <person name="Brummell D.A."/>
            <person name="Schwinn K.E."/>
            <person name="Catanach A."/>
            <person name="Fullerton C."/>
            <person name="Li D."/>
            <person name="Meiyalaghan S."/>
            <person name="Nieuwenhuizen N."/>
            <person name="Read N."/>
            <person name="Prakash R."/>
            <person name="Hunter D."/>
            <person name="Zhang H."/>
            <person name="McKenzie M."/>
            <person name="Knabel M."/>
            <person name="Harris A."/>
            <person name="Allan A.C."/>
            <person name="Gleave A."/>
            <person name="Chen A."/>
            <person name="Janssen B.J."/>
            <person name="Plunkett B."/>
            <person name="Ampomah-Dwamena C."/>
            <person name="Voogd C."/>
            <person name="Leif D."/>
            <person name="Lafferty D."/>
            <person name="Souleyre E.J.F."/>
            <person name="Varkonyi-Gasic E."/>
            <person name="Gambi F."/>
            <person name="Hanley J."/>
            <person name="Yao J.L."/>
            <person name="Cheung J."/>
            <person name="David K.M."/>
            <person name="Warren B."/>
            <person name="Marsh K."/>
            <person name="Snowden K.C."/>
            <person name="Lin-Wang K."/>
            <person name="Brian L."/>
            <person name="Martinez-Sanchez M."/>
            <person name="Wang M."/>
            <person name="Ileperuma N."/>
            <person name="Macnee N."/>
            <person name="Campin R."/>
            <person name="McAtee P."/>
            <person name="Drummond R.S.M."/>
            <person name="Espley R.V."/>
            <person name="Ireland H.S."/>
            <person name="Wu R."/>
            <person name="Atkinson R.G."/>
            <person name="Karunairetnam S."/>
            <person name="Bulley S."/>
            <person name="Chunkath S."/>
            <person name="Hanley Z."/>
            <person name="Storey R."/>
            <person name="Thrimawithana A.H."/>
            <person name="Thomson S."/>
            <person name="David C."/>
            <person name="Testolin R."/>
            <person name="Huang H."/>
            <person name="Hellens R.P."/>
            <person name="Schaffer R.J."/>
        </authorList>
    </citation>
    <scope>NUCLEOTIDE SEQUENCE [LARGE SCALE GENOMIC DNA]</scope>
    <source>
        <strain evidence="6">cv. Red5</strain>
    </source>
</reference>
<dbReference type="SUPFAM" id="SSF47699">
    <property type="entry name" value="Bifunctional inhibitor/lipid-transfer protein/seed storage 2S albumin"/>
    <property type="match status" value="1"/>
</dbReference>
<keyword evidence="2" id="KW-0446">Lipid-binding</keyword>
<evidence type="ECO:0000256" key="3">
    <source>
        <dbReference type="SAM" id="SignalP"/>
    </source>
</evidence>
<protein>
    <submittedName>
        <fullName evidence="5">Non-specific lipid-transfer protein</fullName>
    </submittedName>
</protein>
<dbReference type="SMART" id="SM00499">
    <property type="entry name" value="AAI"/>
    <property type="match status" value="1"/>
</dbReference>
<feature type="chain" id="PRO_5015352355" evidence="3">
    <location>
        <begin position="30"/>
        <end position="97"/>
    </location>
</feature>
<dbReference type="PANTHER" id="PTHR33214">
    <property type="entry name" value="BIFUNCTIONAL INHIBITOR/LIPID-TRANSFER PROTEIN/SEED STORAGE 2S ALBUMIN SUPERFAMILY PROTEIN"/>
    <property type="match status" value="1"/>
</dbReference>
<feature type="domain" description="Bifunctional inhibitor/plant lipid transfer protein/seed storage helical" evidence="4">
    <location>
        <begin position="27"/>
        <end position="97"/>
    </location>
</feature>
<sequence>MKASHNNIVVGALLMVSLVLVYEAEVCLGVTCDPMELSPCLSALTNGSPPSQQCCTKLKQQVPCLCKYIKDPDFSKYVTNPNAKKVASACGVTIPTC</sequence>
<dbReference type="GO" id="GO:0008289">
    <property type="term" value="F:lipid binding"/>
    <property type="evidence" value="ECO:0007669"/>
    <property type="project" value="UniProtKB-KW"/>
</dbReference>
<gene>
    <name evidence="5" type="ORF">CEY00_Acc26592</name>
</gene>
<dbReference type="InterPro" id="IPR036312">
    <property type="entry name" value="Bifun_inhib/LTP/seed_sf"/>
</dbReference>
<evidence type="ECO:0000259" key="4">
    <source>
        <dbReference type="SMART" id="SM00499"/>
    </source>
</evidence>
<dbReference type="OrthoDB" id="665742at2759"/>
<accession>A0A2R6PUW8</accession>
<proteinExistence type="predicted"/>
<dbReference type="CDD" id="cd01959">
    <property type="entry name" value="nsLTP2"/>
    <property type="match status" value="1"/>
</dbReference>
<reference evidence="5 6" key="1">
    <citation type="submission" date="2017-07" db="EMBL/GenBank/DDBJ databases">
        <title>An improved, manually edited Actinidia chinensis var. chinensis (kiwifruit) genome highlights the challenges associated with draft genomes and gene prediction in plants.</title>
        <authorList>
            <person name="Pilkington S."/>
            <person name="Crowhurst R."/>
            <person name="Hilario E."/>
            <person name="Nardozza S."/>
            <person name="Fraser L."/>
            <person name="Peng Y."/>
            <person name="Gunaseelan K."/>
            <person name="Simpson R."/>
            <person name="Tahir J."/>
            <person name="Deroles S."/>
            <person name="Templeton K."/>
            <person name="Luo Z."/>
            <person name="Davy M."/>
            <person name="Cheng C."/>
            <person name="Mcneilage M."/>
            <person name="Scaglione D."/>
            <person name="Liu Y."/>
            <person name="Zhang Q."/>
            <person name="Datson P."/>
            <person name="De Silva N."/>
            <person name="Gardiner S."/>
            <person name="Bassett H."/>
            <person name="Chagne D."/>
            <person name="Mccallum J."/>
            <person name="Dzierzon H."/>
            <person name="Deng C."/>
            <person name="Wang Y.-Y."/>
            <person name="Barron N."/>
            <person name="Manako K."/>
            <person name="Bowen J."/>
            <person name="Foster T."/>
            <person name="Erridge Z."/>
            <person name="Tiffin H."/>
            <person name="Waite C."/>
            <person name="Davies K."/>
            <person name="Grierson E."/>
            <person name="Laing W."/>
            <person name="Kirk R."/>
            <person name="Chen X."/>
            <person name="Wood M."/>
            <person name="Montefiori M."/>
            <person name="Brummell D."/>
            <person name="Schwinn K."/>
            <person name="Catanach A."/>
            <person name="Fullerton C."/>
            <person name="Li D."/>
            <person name="Meiyalaghan S."/>
            <person name="Nieuwenhuizen N."/>
            <person name="Read N."/>
            <person name="Prakash R."/>
            <person name="Hunter D."/>
            <person name="Zhang H."/>
            <person name="Mckenzie M."/>
            <person name="Knabel M."/>
            <person name="Harris A."/>
            <person name="Allan A."/>
            <person name="Chen A."/>
            <person name="Janssen B."/>
            <person name="Plunkett B."/>
            <person name="Dwamena C."/>
            <person name="Voogd C."/>
            <person name="Leif D."/>
            <person name="Lafferty D."/>
            <person name="Souleyre E."/>
            <person name="Varkonyi-Gasic E."/>
            <person name="Gambi F."/>
            <person name="Hanley J."/>
            <person name="Yao J.-L."/>
            <person name="Cheung J."/>
            <person name="David K."/>
            <person name="Warren B."/>
            <person name="Marsh K."/>
            <person name="Snowden K."/>
            <person name="Lin-Wang K."/>
            <person name="Brian L."/>
            <person name="Martinez-Sanchez M."/>
            <person name="Wang M."/>
            <person name="Ileperuma N."/>
            <person name="Macnee N."/>
            <person name="Campin R."/>
            <person name="Mcatee P."/>
            <person name="Drummond R."/>
            <person name="Espley R."/>
            <person name="Ireland H."/>
            <person name="Wu R."/>
            <person name="Atkinson R."/>
            <person name="Karunairetnam S."/>
            <person name="Bulley S."/>
            <person name="Chunkath S."/>
            <person name="Hanley Z."/>
            <person name="Storey R."/>
            <person name="Thrimawithana A."/>
            <person name="Thomson S."/>
            <person name="David C."/>
            <person name="Testolin R."/>
        </authorList>
    </citation>
    <scope>NUCLEOTIDE SEQUENCE [LARGE SCALE GENOMIC DNA]</scope>
    <source>
        <strain evidence="6">cv. Red5</strain>
        <tissue evidence="5">Young leaf</tissue>
    </source>
</reference>
<dbReference type="InterPro" id="IPR016140">
    <property type="entry name" value="Bifunc_inhib/LTP/seed_store"/>
</dbReference>
<comment type="caution">
    <text evidence="5">The sequence shown here is derived from an EMBL/GenBank/DDBJ whole genome shotgun (WGS) entry which is preliminary data.</text>
</comment>
<dbReference type="STRING" id="1590841.A0A2R6PUW8"/>
<dbReference type="InterPro" id="IPR033872">
    <property type="entry name" value="nsLTP2"/>
</dbReference>
<evidence type="ECO:0000313" key="6">
    <source>
        <dbReference type="Proteomes" id="UP000241394"/>
    </source>
</evidence>